<comment type="caution">
    <text evidence="5">The sequence shown here is derived from an EMBL/GenBank/DDBJ whole genome shotgun (WGS) entry which is preliminary data.</text>
</comment>
<evidence type="ECO:0000256" key="3">
    <source>
        <dbReference type="ARBA" id="ARBA00023163"/>
    </source>
</evidence>
<dbReference type="Pfam" id="PF12833">
    <property type="entry name" value="HTH_18"/>
    <property type="match status" value="1"/>
</dbReference>
<dbReference type="PRINTS" id="PR00032">
    <property type="entry name" value="HTHARAC"/>
</dbReference>
<accession>A0A0D0GN84</accession>
<name>A0A0D0GN84_9SPHI</name>
<evidence type="ECO:0000313" key="5">
    <source>
        <dbReference type="EMBL" id="KIO75876.1"/>
    </source>
</evidence>
<dbReference type="InterPro" id="IPR009057">
    <property type="entry name" value="Homeodomain-like_sf"/>
</dbReference>
<dbReference type="AlphaFoldDB" id="A0A0D0GN84"/>
<protein>
    <recommendedName>
        <fullName evidence="4">HTH araC/xylS-type domain-containing protein</fullName>
    </recommendedName>
</protein>
<keyword evidence="3" id="KW-0804">Transcription</keyword>
<evidence type="ECO:0000259" key="4">
    <source>
        <dbReference type="PROSITE" id="PS01124"/>
    </source>
</evidence>
<sequence length="280" mass="32004">MPVHKLQERTALGIQIRYSANFNNKEIRYLGAHRDDHYILILQEYGNSMINIDFRNIHIRGIAVFFILPGQVHHIPEADHSGGWFMAIDSALIDKSYHQVFEELALHQQVMSISAEKSAQLIKCAELLLSMFDDMDKPSVPATIIHSLASAYVGMFADLYKCSAPEKDKQNLRPEMITSEFRKLVGRQFKTVKNPSQYADALSLSLSYLNEVVKAVTGSPVSQWIHYEVVLEAKRMLYYSDLSVKQIAFALGYDDHAYFSRLFTKVSGTSPIQFRKSYRE</sequence>
<dbReference type="SUPFAM" id="SSF46689">
    <property type="entry name" value="Homeodomain-like"/>
    <property type="match status" value="1"/>
</dbReference>
<keyword evidence="2" id="KW-0238">DNA-binding</keyword>
<dbReference type="Gene3D" id="1.10.10.60">
    <property type="entry name" value="Homeodomain-like"/>
    <property type="match status" value="1"/>
</dbReference>
<dbReference type="GO" id="GO:0003700">
    <property type="term" value="F:DNA-binding transcription factor activity"/>
    <property type="evidence" value="ECO:0007669"/>
    <property type="project" value="InterPro"/>
</dbReference>
<keyword evidence="1" id="KW-0805">Transcription regulation</keyword>
<dbReference type="EMBL" id="JXRA01000080">
    <property type="protein sequence ID" value="KIO75876.1"/>
    <property type="molecule type" value="Genomic_DNA"/>
</dbReference>
<proteinExistence type="predicted"/>
<reference evidence="5 6" key="1">
    <citation type="submission" date="2015-01" db="EMBL/GenBank/DDBJ databases">
        <title>Draft genome sequence of Pedobacter sp. NL19 isolated from sludge of an effluent treatment pond in an abandoned uranium mine.</title>
        <authorList>
            <person name="Santos T."/>
            <person name="Caetano T."/>
            <person name="Covas C."/>
            <person name="Cruz A."/>
            <person name="Mendo S."/>
        </authorList>
    </citation>
    <scope>NUCLEOTIDE SEQUENCE [LARGE SCALE GENOMIC DNA]</scope>
    <source>
        <strain evidence="5 6">NL19</strain>
    </source>
</reference>
<evidence type="ECO:0000313" key="6">
    <source>
        <dbReference type="Proteomes" id="UP000032049"/>
    </source>
</evidence>
<dbReference type="InterPro" id="IPR018060">
    <property type="entry name" value="HTH_AraC"/>
</dbReference>
<feature type="domain" description="HTH araC/xylS-type" evidence="4">
    <location>
        <begin position="179"/>
        <end position="277"/>
    </location>
</feature>
<evidence type="ECO:0000256" key="2">
    <source>
        <dbReference type="ARBA" id="ARBA00023125"/>
    </source>
</evidence>
<dbReference type="STRING" id="1503925.TH53_18365"/>
<dbReference type="PANTHER" id="PTHR43280:SF2">
    <property type="entry name" value="HTH-TYPE TRANSCRIPTIONAL REGULATOR EXSA"/>
    <property type="match status" value="1"/>
</dbReference>
<keyword evidence="6" id="KW-1185">Reference proteome</keyword>
<dbReference type="InterPro" id="IPR020449">
    <property type="entry name" value="Tscrpt_reg_AraC-type_HTH"/>
</dbReference>
<evidence type="ECO:0000256" key="1">
    <source>
        <dbReference type="ARBA" id="ARBA00023015"/>
    </source>
</evidence>
<dbReference type="Proteomes" id="UP000032049">
    <property type="component" value="Unassembled WGS sequence"/>
</dbReference>
<dbReference type="GO" id="GO:0043565">
    <property type="term" value="F:sequence-specific DNA binding"/>
    <property type="evidence" value="ECO:0007669"/>
    <property type="project" value="InterPro"/>
</dbReference>
<dbReference type="PROSITE" id="PS01124">
    <property type="entry name" value="HTH_ARAC_FAMILY_2"/>
    <property type="match status" value="1"/>
</dbReference>
<gene>
    <name evidence="5" type="ORF">TH53_18365</name>
</gene>
<organism evidence="5 6">
    <name type="scientific">Pedobacter lusitanus</name>
    <dbReference type="NCBI Taxonomy" id="1503925"/>
    <lineage>
        <taxon>Bacteria</taxon>
        <taxon>Pseudomonadati</taxon>
        <taxon>Bacteroidota</taxon>
        <taxon>Sphingobacteriia</taxon>
        <taxon>Sphingobacteriales</taxon>
        <taxon>Sphingobacteriaceae</taxon>
        <taxon>Pedobacter</taxon>
    </lineage>
</organism>
<dbReference type="SMART" id="SM00342">
    <property type="entry name" value="HTH_ARAC"/>
    <property type="match status" value="1"/>
</dbReference>
<dbReference type="PANTHER" id="PTHR43280">
    <property type="entry name" value="ARAC-FAMILY TRANSCRIPTIONAL REGULATOR"/>
    <property type="match status" value="1"/>
</dbReference>